<keyword evidence="1" id="KW-0812">Transmembrane</keyword>
<feature type="transmembrane region" description="Helical" evidence="1">
    <location>
        <begin position="15"/>
        <end position="35"/>
    </location>
</feature>
<keyword evidence="1" id="KW-1133">Transmembrane helix</keyword>
<sequence length="50" mass="5414">MGASDHPATDARRDHLWRVIGVIALWLTGSAALLLTGAKIISTTIEWIKS</sequence>
<name>A0ABW0Q2Q2_9HYPH</name>
<dbReference type="EMBL" id="JBHSML010000032">
    <property type="protein sequence ID" value="MFC5519171.1"/>
    <property type="molecule type" value="Genomic_DNA"/>
</dbReference>
<gene>
    <name evidence="2" type="ORF">ACFPP9_25625</name>
</gene>
<proteinExistence type="predicted"/>
<evidence type="ECO:0000313" key="2">
    <source>
        <dbReference type="EMBL" id="MFC5519171.1"/>
    </source>
</evidence>
<comment type="caution">
    <text evidence="2">The sequence shown here is derived from an EMBL/GenBank/DDBJ whole genome shotgun (WGS) entry which is preliminary data.</text>
</comment>
<dbReference type="RefSeq" id="WP_266346146.1">
    <property type="nucleotide sequence ID" value="NZ_JAPKNH010000013.1"/>
</dbReference>
<evidence type="ECO:0008006" key="4">
    <source>
        <dbReference type="Google" id="ProtNLM"/>
    </source>
</evidence>
<dbReference type="Proteomes" id="UP001596150">
    <property type="component" value="Unassembled WGS sequence"/>
</dbReference>
<evidence type="ECO:0000313" key="3">
    <source>
        <dbReference type="Proteomes" id="UP001596150"/>
    </source>
</evidence>
<keyword evidence="3" id="KW-1185">Reference proteome</keyword>
<accession>A0ABW0Q2Q2</accession>
<protein>
    <recommendedName>
        <fullName evidence="4">DUF2474 domain-containing protein</fullName>
    </recommendedName>
</protein>
<reference evidence="3" key="1">
    <citation type="journal article" date="2019" name="Int. J. Syst. Evol. Microbiol.">
        <title>The Global Catalogue of Microorganisms (GCM) 10K type strain sequencing project: providing services to taxonomists for standard genome sequencing and annotation.</title>
        <authorList>
            <consortium name="The Broad Institute Genomics Platform"/>
            <consortium name="The Broad Institute Genome Sequencing Center for Infectious Disease"/>
            <person name="Wu L."/>
            <person name="Ma J."/>
        </authorList>
    </citation>
    <scope>NUCLEOTIDE SEQUENCE [LARGE SCALE GENOMIC DNA]</scope>
    <source>
        <strain evidence="3">KACC 12633</strain>
    </source>
</reference>
<organism evidence="2 3">
    <name type="scientific">Kaistia terrae</name>
    <dbReference type="NCBI Taxonomy" id="537017"/>
    <lineage>
        <taxon>Bacteria</taxon>
        <taxon>Pseudomonadati</taxon>
        <taxon>Pseudomonadota</taxon>
        <taxon>Alphaproteobacteria</taxon>
        <taxon>Hyphomicrobiales</taxon>
        <taxon>Kaistiaceae</taxon>
        <taxon>Kaistia</taxon>
    </lineage>
</organism>
<evidence type="ECO:0000256" key="1">
    <source>
        <dbReference type="SAM" id="Phobius"/>
    </source>
</evidence>
<keyword evidence="1" id="KW-0472">Membrane</keyword>